<dbReference type="Pfam" id="PF11157">
    <property type="entry name" value="DUF2937"/>
    <property type="match status" value="1"/>
</dbReference>
<sequence length="177" mass="20192">MLKNLLDKICFAFGVILFLQLPQFIDQYTQRIGGYVDSQQAQIAEYQMLADRHFDGDLNAYITRLKQNPDPVIADSAQQLNTLIVNSESLAHEAEIYETKPLWYTIPYFISHFRIDLVKGTARNFTPGMPINLWSWLYGLVGGVLFSLFFNGVISLPKILIRKKTVSVSNNHPTIHS</sequence>
<dbReference type="InterPro" id="IPR022584">
    <property type="entry name" value="DUF2937"/>
</dbReference>
<evidence type="ECO:0000313" key="2">
    <source>
        <dbReference type="EMBL" id="GGF96568.1"/>
    </source>
</evidence>
<dbReference type="AlphaFoldDB" id="A0A917CUK8"/>
<evidence type="ECO:0000256" key="1">
    <source>
        <dbReference type="SAM" id="Phobius"/>
    </source>
</evidence>
<organism evidence="2 3">
    <name type="scientific">Marinicella pacifica</name>
    <dbReference type="NCBI Taxonomy" id="1171543"/>
    <lineage>
        <taxon>Bacteria</taxon>
        <taxon>Pseudomonadati</taxon>
        <taxon>Pseudomonadota</taxon>
        <taxon>Gammaproteobacteria</taxon>
        <taxon>Lysobacterales</taxon>
        <taxon>Marinicellaceae</taxon>
        <taxon>Marinicella</taxon>
    </lineage>
</organism>
<feature type="transmembrane region" description="Helical" evidence="1">
    <location>
        <begin position="133"/>
        <end position="154"/>
    </location>
</feature>
<accession>A0A917CUK8</accession>
<dbReference type="Proteomes" id="UP000605253">
    <property type="component" value="Unassembled WGS sequence"/>
</dbReference>
<reference evidence="2" key="1">
    <citation type="journal article" date="2014" name="Int. J. Syst. Evol. Microbiol.">
        <title>Complete genome sequence of Corynebacterium casei LMG S-19264T (=DSM 44701T), isolated from a smear-ripened cheese.</title>
        <authorList>
            <consortium name="US DOE Joint Genome Institute (JGI-PGF)"/>
            <person name="Walter F."/>
            <person name="Albersmeier A."/>
            <person name="Kalinowski J."/>
            <person name="Ruckert C."/>
        </authorList>
    </citation>
    <scope>NUCLEOTIDE SEQUENCE</scope>
    <source>
        <strain evidence="2">CGMCC 1.12181</strain>
    </source>
</reference>
<reference evidence="2" key="2">
    <citation type="submission" date="2020-09" db="EMBL/GenBank/DDBJ databases">
        <authorList>
            <person name="Sun Q."/>
            <person name="Zhou Y."/>
        </authorList>
    </citation>
    <scope>NUCLEOTIDE SEQUENCE</scope>
    <source>
        <strain evidence="2">CGMCC 1.12181</strain>
    </source>
</reference>
<comment type="caution">
    <text evidence="2">The sequence shown here is derived from an EMBL/GenBank/DDBJ whole genome shotgun (WGS) entry which is preliminary data.</text>
</comment>
<gene>
    <name evidence="2" type="ORF">GCM10011365_17440</name>
</gene>
<dbReference type="RefSeq" id="WP_188365345.1">
    <property type="nucleotide sequence ID" value="NZ_BAABJF010000001.1"/>
</dbReference>
<keyword evidence="1" id="KW-1133">Transmembrane helix</keyword>
<evidence type="ECO:0000313" key="3">
    <source>
        <dbReference type="Proteomes" id="UP000605253"/>
    </source>
</evidence>
<keyword evidence="1" id="KW-0812">Transmembrane</keyword>
<proteinExistence type="predicted"/>
<evidence type="ECO:0008006" key="4">
    <source>
        <dbReference type="Google" id="ProtNLM"/>
    </source>
</evidence>
<dbReference type="EMBL" id="BMEO01000006">
    <property type="protein sequence ID" value="GGF96568.1"/>
    <property type="molecule type" value="Genomic_DNA"/>
</dbReference>
<protein>
    <recommendedName>
        <fullName evidence="4">DUF2937 family protein</fullName>
    </recommendedName>
</protein>
<keyword evidence="3" id="KW-1185">Reference proteome</keyword>
<keyword evidence="1" id="KW-0472">Membrane</keyword>
<name>A0A917CUK8_9GAMM</name>